<sequence length="396" mass="45217">MRLLSLKGLRLLRRATDCTPRLVGASLSLPSRKINRLPRTTTAYFGAPFHSHNARTDAHRSNTKGLIHENDTTQQSAEQDRESDTIDQGEEKGAKIPAWQRERIEIYFSDLRFERYWVSAALTSRQTEAVRSFLLHETNDAVKTAEAMASEVQGLEDEDGYFDAVANAWVTVTAMALDLPNSQPRFVKLVDAMYGLGETISPFNEDKDLPEIEWANAGLFCIQQSLLMLVYSGQLYPRNLSEENDWLIDQSRGVFAWVTNLYRLSEYDEIDRVAILLCHLFGRCILATFDDETATLDKYPAFLANAARYLGNGGALLMARLCKQGRPLMGDPRDMITIERWRSWELKLREVLEREPEGWIVKEIEYGLEAMDWAMKESMEEDQEHTEGESKEGNES</sequence>
<dbReference type="AlphaFoldDB" id="A0A6P8AZC1"/>
<name>A0A6P8AZC1_PYRGI</name>
<gene>
    <name evidence="3" type="ORF">PgNI_10916</name>
</gene>
<keyword evidence="2" id="KW-1185">Reference proteome</keyword>
<accession>A0A6P8AZC1</accession>
<dbReference type="KEGG" id="pgri:PgNI_10916"/>
<feature type="compositionally biased region" description="Basic and acidic residues" evidence="1">
    <location>
        <begin position="385"/>
        <end position="396"/>
    </location>
</feature>
<evidence type="ECO:0000313" key="2">
    <source>
        <dbReference type="Proteomes" id="UP000515153"/>
    </source>
</evidence>
<feature type="region of interest" description="Disordered" evidence="1">
    <location>
        <begin position="377"/>
        <end position="396"/>
    </location>
</feature>
<feature type="region of interest" description="Disordered" evidence="1">
    <location>
        <begin position="67"/>
        <end position="92"/>
    </location>
</feature>
<dbReference type="GeneID" id="41965795"/>
<organism evidence="2 3">
    <name type="scientific">Pyricularia grisea</name>
    <name type="common">Crabgrass-specific blast fungus</name>
    <name type="synonym">Magnaporthe grisea</name>
    <dbReference type="NCBI Taxonomy" id="148305"/>
    <lineage>
        <taxon>Eukaryota</taxon>
        <taxon>Fungi</taxon>
        <taxon>Dikarya</taxon>
        <taxon>Ascomycota</taxon>
        <taxon>Pezizomycotina</taxon>
        <taxon>Sordariomycetes</taxon>
        <taxon>Sordariomycetidae</taxon>
        <taxon>Magnaporthales</taxon>
        <taxon>Pyriculariaceae</taxon>
        <taxon>Pyricularia</taxon>
    </lineage>
</organism>
<reference evidence="2 3" key="1">
    <citation type="journal article" date="2019" name="Mol. Biol. Evol.">
        <title>Blast fungal genomes show frequent chromosomal changes, gene gains and losses, and effector gene turnover.</title>
        <authorList>
            <person name="Gomez Luciano L.B."/>
            <person name="Jason Tsai I."/>
            <person name="Chuma I."/>
            <person name="Tosa Y."/>
            <person name="Chen Y.H."/>
            <person name="Li J.Y."/>
            <person name="Li M.Y."/>
            <person name="Jade Lu M.Y."/>
            <person name="Nakayashiki H."/>
            <person name="Li W.H."/>
        </authorList>
    </citation>
    <scope>NUCLEOTIDE SEQUENCE [LARGE SCALE GENOMIC DNA]</scope>
    <source>
        <strain evidence="2 3">NI907</strain>
    </source>
</reference>
<proteinExistence type="predicted"/>
<feature type="compositionally biased region" description="Basic and acidic residues" evidence="1">
    <location>
        <begin position="78"/>
        <end position="92"/>
    </location>
</feature>
<dbReference type="RefSeq" id="XP_030980174.1">
    <property type="nucleotide sequence ID" value="XM_031130890.1"/>
</dbReference>
<evidence type="ECO:0000313" key="3">
    <source>
        <dbReference type="RefSeq" id="XP_030980174.1"/>
    </source>
</evidence>
<evidence type="ECO:0000256" key="1">
    <source>
        <dbReference type="SAM" id="MobiDB-lite"/>
    </source>
</evidence>
<reference evidence="3" key="3">
    <citation type="submission" date="2025-08" db="UniProtKB">
        <authorList>
            <consortium name="RefSeq"/>
        </authorList>
    </citation>
    <scope>IDENTIFICATION</scope>
    <source>
        <strain evidence="3">NI907</strain>
    </source>
</reference>
<reference evidence="3" key="2">
    <citation type="submission" date="2019-10" db="EMBL/GenBank/DDBJ databases">
        <authorList>
            <consortium name="NCBI Genome Project"/>
        </authorList>
    </citation>
    <scope>NUCLEOTIDE SEQUENCE</scope>
    <source>
        <strain evidence="3">NI907</strain>
    </source>
</reference>
<dbReference type="Proteomes" id="UP000515153">
    <property type="component" value="Chromosome VII"/>
</dbReference>
<protein>
    <submittedName>
        <fullName evidence="3">Uncharacterized protein</fullName>
    </submittedName>
</protein>